<feature type="compositionally biased region" description="Polar residues" evidence="1">
    <location>
        <begin position="266"/>
        <end position="277"/>
    </location>
</feature>
<dbReference type="EMBL" id="JAWHQM010000013">
    <property type="protein sequence ID" value="KAK5630118.1"/>
    <property type="molecule type" value="Genomic_DNA"/>
</dbReference>
<name>A0AAN7UIH4_9PEZI</name>
<feature type="compositionally biased region" description="Low complexity" evidence="1">
    <location>
        <begin position="278"/>
        <end position="288"/>
    </location>
</feature>
<dbReference type="Proteomes" id="UP001305414">
    <property type="component" value="Unassembled WGS sequence"/>
</dbReference>
<dbReference type="PANTHER" id="PTHR35186:SF4">
    <property type="entry name" value="PRION-INHIBITION AND PROPAGATION HELO DOMAIN-CONTAINING PROTEIN"/>
    <property type="match status" value="1"/>
</dbReference>
<dbReference type="Pfam" id="PF24476">
    <property type="entry name" value="DUF7580"/>
    <property type="match status" value="1"/>
</dbReference>
<feature type="domain" description="DUF7580" evidence="2">
    <location>
        <begin position="192"/>
        <end position="594"/>
    </location>
</feature>
<evidence type="ECO:0000313" key="4">
    <source>
        <dbReference type="Proteomes" id="UP001305414"/>
    </source>
</evidence>
<accession>A0AAN7UIH4</accession>
<organism evidence="3 4">
    <name type="scientific">Xylaria bambusicola</name>
    <dbReference type="NCBI Taxonomy" id="326684"/>
    <lineage>
        <taxon>Eukaryota</taxon>
        <taxon>Fungi</taxon>
        <taxon>Dikarya</taxon>
        <taxon>Ascomycota</taxon>
        <taxon>Pezizomycotina</taxon>
        <taxon>Sordariomycetes</taxon>
        <taxon>Xylariomycetidae</taxon>
        <taxon>Xylariales</taxon>
        <taxon>Xylariaceae</taxon>
        <taxon>Xylaria</taxon>
    </lineage>
</organism>
<dbReference type="AlphaFoldDB" id="A0AAN7UIH4"/>
<gene>
    <name evidence="3" type="ORF">RRF57_005833</name>
</gene>
<feature type="region of interest" description="Disordered" evidence="1">
    <location>
        <begin position="265"/>
        <end position="296"/>
    </location>
</feature>
<comment type="caution">
    <text evidence="3">The sequence shown here is derived from an EMBL/GenBank/DDBJ whole genome shotgun (WGS) entry which is preliminary data.</text>
</comment>
<keyword evidence="4" id="KW-1185">Reference proteome</keyword>
<proteinExistence type="predicted"/>
<protein>
    <recommendedName>
        <fullName evidence="2">DUF7580 domain-containing protein</fullName>
    </recommendedName>
</protein>
<reference evidence="3 4" key="1">
    <citation type="submission" date="2023-10" db="EMBL/GenBank/DDBJ databases">
        <title>Draft genome sequence of Xylaria bambusicola isolate GMP-LS, the root and basal stem rot pathogen of sugarcane in Indonesia.</title>
        <authorList>
            <person name="Selvaraj P."/>
            <person name="Muralishankar V."/>
            <person name="Muruganantham S."/>
            <person name="Sp S."/>
            <person name="Haryani S."/>
            <person name="Lau K.J.X."/>
            <person name="Naqvi N.I."/>
        </authorList>
    </citation>
    <scope>NUCLEOTIDE SEQUENCE [LARGE SCALE GENOMIC DNA]</scope>
    <source>
        <strain evidence="3">GMP-LS</strain>
    </source>
</reference>
<dbReference type="PANTHER" id="PTHR35186">
    <property type="entry name" value="ANK_REP_REGION DOMAIN-CONTAINING PROTEIN"/>
    <property type="match status" value="1"/>
</dbReference>
<dbReference type="InterPro" id="IPR056002">
    <property type="entry name" value="DUF7580"/>
</dbReference>
<evidence type="ECO:0000256" key="1">
    <source>
        <dbReference type="SAM" id="MobiDB-lite"/>
    </source>
</evidence>
<evidence type="ECO:0000313" key="3">
    <source>
        <dbReference type="EMBL" id="KAK5630118.1"/>
    </source>
</evidence>
<sequence length="605" mass="68335">MRLTSLLTLMGMEVAGLVLGALPVAIMAVDFYCKGVKLVGAYSDYQQTLQGIRRNLFIQNQQLQATLGDIGLVKPTVLEIHQRLREVRPDCYHQFIDILEHMNSITSRLLEKLEIDSKGQPKWTSVEASRASWEWRRVKRSFGVKDRKQLFDELQHWNNALKNCLEPKREIASDHADPMTVELIQRFNIKYCDEARTNFRIIHETLATAWNNPCNAPRHPSNVELTWQHQGLNEIGKLQLSVPELGSHRESGYWQRVLISVDANRVNPTPNNSMAPNTSSTTRSTSTTSRKRKWRSTTKLGKVVSSNFKLAGSSAVPGSSIQLDCLQSNSNNLPSAQLITELCSLVKQKEWNGYLLHSETANNKIIFLKNVVSPCPRLSTLPLESVISDCHFRSGKSKQVAYARLSRKERLGIAAAAVWAVLVLCGTPWLDERPLGKEDIVLLVDTPMQGNSFERPKTCPSLLYTFHSRENRPNISSPISHSDSYQDNQIRHKTLFSLGVLLIELGLNKTFNQLRADNRTEAQSCGRSMLEDYEIANQVIQREELELEIGDSYAHAVQRCIQCHFLGRESTQNFSHAGFRKQFFTGVVAPVQATFDAQITSVHSL</sequence>
<evidence type="ECO:0000259" key="2">
    <source>
        <dbReference type="Pfam" id="PF24476"/>
    </source>
</evidence>